<gene>
    <name evidence="7" type="ORF">E4M00_16245</name>
</gene>
<feature type="transmembrane region" description="Helical" evidence="6">
    <location>
        <begin position="323"/>
        <end position="348"/>
    </location>
</feature>
<reference evidence="7 8" key="1">
    <citation type="journal article" date="2018" name="J. Microbiol.">
        <title>Leifsonia flava sp. nov., a novel actinobacterium isolated from the rhizosphere of Aquilegia viridiflora.</title>
        <authorList>
            <person name="Cai Y."/>
            <person name="Tao W.Z."/>
            <person name="Ma Y.J."/>
            <person name="Cheng J."/>
            <person name="Zhang M.Y."/>
            <person name="Zhang Y.X."/>
        </authorList>
    </citation>
    <scope>NUCLEOTIDE SEQUENCE [LARGE SCALE GENOMIC DNA]</scope>
    <source>
        <strain evidence="7 8">SYP-B2174</strain>
    </source>
</reference>
<keyword evidence="4 6" id="KW-1133">Transmembrane helix</keyword>
<evidence type="ECO:0000313" key="7">
    <source>
        <dbReference type="EMBL" id="TFV94938.1"/>
    </source>
</evidence>
<feature type="transmembrane region" description="Helical" evidence="6">
    <location>
        <begin position="355"/>
        <end position="376"/>
    </location>
</feature>
<dbReference type="PANTHER" id="PTHR30250">
    <property type="entry name" value="PST FAMILY PREDICTED COLANIC ACID TRANSPORTER"/>
    <property type="match status" value="1"/>
</dbReference>
<keyword evidence="2" id="KW-1003">Cell membrane</keyword>
<name>A0A4Y9QSS0_9MICO</name>
<feature type="transmembrane region" description="Helical" evidence="6">
    <location>
        <begin position="90"/>
        <end position="111"/>
    </location>
</feature>
<dbReference type="AlphaFoldDB" id="A0A4Y9QSS0"/>
<dbReference type="InterPro" id="IPR050833">
    <property type="entry name" value="Poly_Biosynth_Transport"/>
</dbReference>
<keyword evidence="3 6" id="KW-0812">Transmembrane</keyword>
<evidence type="ECO:0000313" key="8">
    <source>
        <dbReference type="Proteomes" id="UP000298127"/>
    </source>
</evidence>
<feature type="transmembrane region" description="Helical" evidence="6">
    <location>
        <begin position="117"/>
        <end position="139"/>
    </location>
</feature>
<evidence type="ECO:0000256" key="5">
    <source>
        <dbReference type="ARBA" id="ARBA00023136"/>
    </source>
</evidence>
<evidence type="ECO:0000256" key="4">
    <source>
        <dbReference type="ARBA" id="ARBA00022989"/>
    </source>
</evidence>
<feature type="transmembrane region" description="Helical" evidence="6">
    <location>
        <begin position="44"/>
        <end position="69"/>
    </location>
</feature>
<feature type="transmembrane region" description="Helical" evidence="6">
    <location>
        <begin position="290"/>
        <end position="311"/>
    </location>
</feature>
<dbReference type="Proteomes" id="UP000298127">
    <property type="component" value="Unassembled WGS sequence"/>
</dbReference>
<evidence type="ECO:0000256" key="2">
    <source>
        <dbReference type="ARBA" id="ARBA00022475"/>
    </source>
</evidence>
<comment type="subcellular location">
    <subcellularLocation>
        <location evidence="1">Cell membrane</location>
        <topology evidence="1">Multi-pass membrane protein</topology>
    </subcellularLocation>
</comment>
<evidence type="ECO:0000256" key="1">
    <source>
        <dbReference type="ARBA" id="ARBA00004651"/>
    </source>
</evidence>
<feature type="transmembrane region" description="Helical" evidence="6">
    <location>
        <begin position="382"/>
        <end position="402"/>
    </location>
</feature>
<keyword evidence="5 6" id="KW-0472">Membrane</keyword>
<evidence type="ECO:0000256" key="3">
    <source>
        <dbReference type="ARBA" id="ARBA00022692"/>
    </source>
</evidence>
<keyword evidence="8" id="KW-1185">Reference proteome</keyword>
<dbReference type="PANTHER" id="PTHR30250:SF11">
    <property type="entry name" value="O-ANTIGEN TRANSPORTER-RELATED"/>
    <property type="match status" value="1"/>
</dbReference>
<comment type="caution">
    <text evidence="7">The sequence shown here is derived from an EMBL/GenBank/DDBJ whole genome shotgun (WGS) entry which is preliminary data.</text>
</comment>
<feature type="transmembrane region" description="Helical" evidence="6">
    <location>
        <begin position="12"/>
        <end position="38"/>
    </location>
</feature>
<accession>A0A4Y9QSS0</accession>
<organism evidence="7 8">
    <name type="scientific">Orlajensenia leifsoniae</name>
    <dbReference type="NCBI Taxonomy" id="2561933"/>
    <lineage>
        <taxon>Bacteria</taxon>
        <taxon>Bacillati</taxon>
        <taxon>Actinomycetota</taxon>
        <taxon>Actinomycetes</taxon>
        <taxon>Micrococcales</taxon>
        <taxon>Microbacteriaceae</taxon>
        <taxon>Orlajensenia</taxon>
    </lineage>
</organism>
<proteinExistence type="predicted"/>
<dbReference type="EMBL" id="SPQZ01000008">
    <property type="protein sequence ID" value="TFV94938.1"/>
    <property type="molecule type" value="Genomic_DNA"/>
</dbReference>
<evidence type="ECO:0000256" key="6">
    <source>
        <dbReference type="SAM" id="Phobius"/>
    </source>
</evidence>
<protein>
    <submittedName>
        <fullName evidence="7">Uncharacterized protein</fullName>
    </submittedName>
</protein>
<dbReference type="GO" id="GO:0005886">
    <property type="term" value="C:plasma membrane"/>
    <property type="evidence" value="ECO:0007669"/>
    <property type="project" value="UniProtKB-SubCell"/>
</dbReference>
<sequence>MGARSVNRRRLLTATSAYGLSVAISGIVSIGVIPTVIIAAGEEAWTTIAVSQAVAGFSFVIAVFGWGVTGPTDVASREPALRGQYFFDSVLSRSWLSLAMLIVSIPLAILFSRGDPWLATFTVSSGILVALGAGWFYVGEKSPLRFLLIDTMPRIIGTVVGAGVLIATGNATWFAGLQLVGVLLAAALGSGDILRRNRGWRFTLSPVRAARNLRGQAAPVTMAATTSLYVNVPIVIVQIFIPSATAVYALAERIVRLALYSTRPVVQIAQGYVPSPDPAQLVRRAKRVTLIGLGLGFVGGLVYALLGPWIGDVLSGGALTISYALAAAMAVNLAALLASQLTGFACLTALDLARVLARSTIVGAVIGTVLMIPLTFAFGVVGLAWGLALSEVAVLLVQLVALRKAFKRPLADGADPLDEPTIFPPGEFSTPD</sequence>